<organism evidence="4 5">
    <name type="scientific">Candidatus Magasanikbacteria bacterium CG11_big_fil_rev_8_21_14_0_20_39_34</name>
    <dbReference type="NCBI Taxonomy" id="1974653"/>
    <lineage>
        <taxon>Bacteria</taxon>
        <taxon>Candidatus Magasanikiibacteriota</taxon>
    </lineage>
</organism>
<dbReference type="AlphaFoldDB" id="A0A2H0N4A9"/>
<evidence type="ECO:0000256" key="1">
    <source>
        <dbReference type="ARBA" id="ARBA00022630"/>
    </source>
</evidence>
<dbReference type="Gene3D" id="3.50.50.60">
    <property type="entry name" value="FAD/NAD(P)-binding domain"/>
    <property type="match status" value="2"/>
</dbReference>
<keyword evidence="2" id="KW-0560">Oxidoreductase</keyword>
<evidence type="ECO:0000313" key="5">
    <source>
        <dbReference type="Proteomes" id="UP000229600"/>
    </source>
</evidence>
<reference evidence="4 5" key="1">
    <citation type="submission" date="2017-09" db="EMBL/GenBank/DDBJ databases">
        <title>Depth-based differentiation of microbial function through sediment-hosted aquifers and enrichment of novel symbionts in the deep terrestrial subsurface.</title>
        <authorList>
            <person name="Probst A.J."/>
            <person name="Ladd B."/>
            <person name="Jarett J.K."/>
            <person name="Geller-Mcgrath D.E."/>
            <person name="Sieber C.M."/>
            <person name="Emerson J.B."/>
            <person name="Anantharaman K."/>
            <person name="Thomas B.C."/>
            <person name="Malmstrom R."/>
            <person name="Stieglmeier M."/>
            <person name="Klingl A."/>
            <person name="Woyke T."/>
            <person name="Ryan C.M."/>
            <person name="Banfield J.F."/>
        </authorList>
    </citation>
    <scope>NUCLEOTIDE SEQUENCE [LARGE SCALE GENOMIC DNA]</scope>
    <source>
        <strain evidence="4">CG11_big_fil_rev_8_21_14_0_20_39_34</strain>
    </source>
</reference>
<gene>
    <name evidence="4" type="ORF">COV59_04690</name>
</gene>
<name>A0A2H0N4A9_9BACT</name>
<dbReference type="InterPro" id="IPR036188">
    <property type="entry name" value="FAD/NAD-bd_sf"/>
</dbReference>
<sequence length="326" mass="35211">MFIVNRLRMLDLVIVGAAAAGCSAAVYASRRNLNFKIIAKDIGGEVALSGEVENWPGTIHTTGIQLAEDFHAHVKNYGVEIEDGWEVTAIRQVKNYHEVVAKKFTGEEIIFKTKTVILATGIHPRMLNIPGEAAFKGKGVTYCTVCDGPLFKGKVTATIGAGNSALESALMLSEIAEKAYLITKFADTPETKGGFPKGENILIDKVKSLPNVEIIYNANTCEITGEGLVKKICYTKQDTQENVYLDVNGVMVHIGMIPNSGFVDCVEKNENGELNISILCETSCKGIFAAGDVTNVPHKQIAIAAGQGVTAALSAIDYINKWREQE</sequence>
<evidence type="ECO:0000256" key="2">
    <source>
        <dbReference type="ARBA" id="ARBA00023002"/>
    </source>
</evidence>
<accession>A0A2H0N4A9</accession>
<dbReference type="GO" id="GO:0016491">
    <property type="term" value="F:oxidoreductase activity"/>
    <property type="evidence" value="ECO:0007669"/>
    <property type="project" value="UniProtKB-KW"/>
</dbReference>
<dbReference type="Proteomes" id="UP000229600">
    <property type="component" value="Unassembled WGS sequence"/>
</dbReference>
<dbReference type="EMBL" id="PCWN01000009">
    <property type="protein sequence ID" value="PIR03739.1"/>
    <property type="molecule type" value="Genomic_DNA"/>
</dbReference>
<keyword evidence="1" id="KW-0285">Flavoprotein</keyword>
<protein>
    <submittedName>
        <fullName evidence="4">Pyridine nucleotide-disulfide oxidoreductase</fullName>
    </submittedName>
</protein>
<dbReference type="InterPro" id="IPR050097">
    <property type="entry name" value="Ferredoxin-NADP_redctase_2"/>
</dbReference>
<feature type="domain" description="FAD/NAD(P)-binding" evidence="3">
    <location>
        <begin position="11"/>
        <end position="307"/>
    </location>
</feature>
<evidence type="ECO:0000313" key="4">
    <source>
        <dbReference type="EMBL" id="PIR03739.1"/>
    </source>
</evidence>
<dbReference type="InterPro" id="IPR023753">
    <property type="entry name" value="FAD/NAD-binding_dom"/>
</dbReference>
<evidence type="ECO:0000259" key="3">
    <source>
        <dbReference type="Pfam" id="PF07992"/>
    </source>
</evidence>
<dbReference type="PROSITE" id="PS51257">
    <property type="entry name" value="PROKAR_LIPOPROTEIN"/>
    <property type="match status" value="1"/>
</dbReference>
<dbReference type="Pfam" id="PF07992">
    <property type="entry name" value="Pyr_redox_2"/>
    <property type="match status" value="1"/>
</dbReference>
<comment type="caution">
    <text evidence="4">The sequence shown here is derived from an EMBL/GenBank/DDBJ whole genome shotgun (WGS) entry which is preliminary data.</text>
</comment>
<dbReference type="PRINTS" id="PR00368">
    <property type="entry name" value="FADPNR"/>
</dbReference>
<dbReference type="PRINTS" id="PR00469">
    <property type="entry name" value="PNDRDTASEII"/>
</dbReference>
<proteinExistence type="predicted"/>
<dbReference type="PANTHER" id="PTHR48105">
    <property type="entry name" value="THIOREDOXIN REDUCTASE 1-RELATED-RELATED"/>
    <property type="match status" value="1"/>
</dbReference>
<dbReference type="SUPFAM" id="SSF51905">
    <property type="entry name" value="FAD/NAD(P)-binding domain"/>
    <property type="match status" value="1"/>
</dbReference>